<dbReference type="Pfam" id="PF01637">
    <property type="entry name" value="ATPase_2"/>
    <property type="match status" value="1"/>
</dbReference>
<evidence type="ECO:0000313" key="2">
    <source>
        <dbReference type="EMBL" id="RYM32840.1"/>
    </source>
</evidence>
<dbReference type="SUPFAM" id="SSF52540">
    <property type="entry name" value="P-loop containing nucleoside triphosphate hydrolases"/>
    <property type="match status" value="1"/>
</dbReference>
<evidence type="ECO:0000259" key="1">
    <source>
        <dbReference type="Pfam" id="PF01637"/>
    </source>
</evidence>
<reference evidence="2 3" key="1">
    <citation type="submission" date="2019-02" db="EMBL/GenBank/DDBJ databases">
        <title>Genome sequence of the sea-ice species Brumimicrobium glaciale.</title>
        <authorList>
            <person name="Bowman J.P."/>
        </authorList>
    </citation>
    <scope>NUCLEOTIDE SEQUENCE [LARGE SCALE GENOMIC DNA]</scope>
    <source>
        <strain evidence="2 3">IC156</strain>
    </source>
</reference>
<dbReference type="AlphaFoldDB" id="A0A4Q4KJ41"/>
<gene>
    <name evidence="2" type="ORF">ERX46_12330</name>
</gene>
<proteinExistence type="predicted"/>
<dbReference type="InterPro" id="IPR027417">
    <property type="entry name" value="P-loop_NTPase"/>
</dbReference>
<comment type="caution">
    <text evidence="2">The sequence shown here is derived from an EMBL/GenBank/DDBJ whole genome shotgun (WGS) entry which is preliminary data.</text>
</comment>
<accession>A0A4Q4KJ41</accession>
<protein>
    <submittedName>
        <fullName evidence="2">ATP-binding protein</fullName>
    </submittedName>
</protein>
<name>A0A4Q4KJ41_9FLAO</name>
<feature type="domain" description="ATPase" evidence="1">
    <location>
        <begin position="7"/>
        <end position="215"/>
    </location>
</feature>
<dbReference type="InterPro" id="IPR011579">
    <property type="entry name" value="ATPase_dom"/>
</dbReference>
<keyword evidence="2" id="KW-0067">ATP-binding</keyword>
<organism evidence="2 3">
    <name type="scientific">Brumimicrobium glaciale</name>
    <dbReference type="NCBI Taxonomy" id="200475"/>
    <lineage>
        <taxon>Bacteria</taxon>
        <taxon>Pseudomonadati</taxon>
        <taxon>Bacteroidota</taxon>
        <taxon>Flavobacteriia</taxon>
        <taxon>Flavobacteriales</taxon>
        <taxon>Crocinitomicaceae</taxon>
        <taxon>Brumimicrobium</taxon>
    </lineage>
</organism>
<keyword evidence="3" id="KW-1185">Reference proteome</keyword>
<dbReference type="RefSeq" id="WP_130094177.1">
    <property type="nucleotide sequence ID" value="NZ_SETE01000005.1"/>
</dbReference>
<dbReference type="PANTHER" id="PTHR34704:SF1">
    <property type="entry name" value="ATPASE"/>
    <property type="match status" value="1"/>
</dbReference>
<dbReference type="PANTHER" id="PTHR34704">
    <property type="entry name" value="ATPASE"/>
    <property type="match status" value="1"/>
</dbReference>
<dbReference type="Proteomes" id="UP000293952">
    <property type="component" value="Unassembled WGS sequence"/>
</dbReference>
<dbReference type="GO" id="GO:0005524">
    <property type="term" value="F:ATP binding"/>
    <property type="evidence" value="ECO:0007669"/>
    <property type="project" value="UniProtKB-KW"/>
</dbReference>
<dbReference type="EMBL" id="SETE01000005">
    <property type="protein sequence ID" value="RYM32840.1"/>
    <property type="molecule type" value="Genomic_DNA"/>
</dbReference>
<evidence type="ECO:0000313" key="3">
    <source>
        <dbReference type="Proteomes" id="UP000293952"/>
    </source>
</evidence>
<dbReference type="Gene3D" id="3.40.50.300">
    <property type="entry name" value="P-loop containing nucleotide triphosphate hydrolases"/>
    <property type="match status" value="1"/>
</dbReference>
<sequence length="470" mass="53703">MRKIIGRDNELKTLQRAIDSDSSELIAIYGRRRIGKTFLIREAYKKEIVFEVSGIPDGTYKQQISNFHNKILKSSKRFKKSKEPKDWLEAFSLLEEYISGIKSKKKKVIFIDELPWIHTPKSNFISLFAHFWNDYCTKRDDLVVVICGSAASFMINKVIKDKKGLHNRITYPIRLLPFNLHETELFLKSKKVNLSRYDYLQIYMAIGGIPHYLDKIISGDSVATAINRLCFKSGGILVDEFDIVLSSLFDNSSNHEKIVEALSKSKNGLTRAEIVANTSLSSGGTLTRTISELTESGFISEYKPFDKVLKETLYRLSDEYSLFYLKYIKNNSDDSWTALFNSRSYISWGGFAFEAICLKHTPQIKKALGIGGISSNSSSWKNKNAQIDLVIDRSDNCINLCEIKFSTSEYAISKQYKVSLLNKKSEFIKELTTRKNIFTTMITTFGVKNNQNSNNSIDNQIAMDCLFEKI</sequence>
<keyword evidence="2" id="KW-0547">Nucleotide-binding</keyword>
<dbReference type="OrthoDB" id="9813134at2"/>